<dbReference type="Pfam" id="PF10613">
    <property type="entry name" value="Lig_chan-Glu_bd"/>
    <property type="match status" value="1"/>
</dbReference>
<evidence type="ECO:0000256" key="18">
    <source>
        <dbReference type="SAM" id="Phobius"/>
    </source>
</evidence>
<evidence type="ECO:0000256" key="19">
    <source>
        <dbReference type="SAM" id="SignalP"/>
    </source>
</evidence>
<evidence type="ECO:0000256" key="14">
    <source>
        <dbReference type="ARBA" id="ARBA00023286"/>
    </source>
</evidence>
<dbReference type="Pfam" id="PF01094">
    <property type="entry name" value="ANF_receptor"/>
    <property type="match status" value="1"/>
</dbReference>
<dbReference type="GO" id="GO:0015276">
    <property type="term" value="F:ligand-gated monoatomic ion channel activity"/>
    <property type="evidence" value="ECO:0007669"/>
    <property type="project" value="InterPro"/>
</dbReference>
<feature type="transmembrane region" description="Helical" evidence="18">
    <location>
        <begin position="879"/>
        <end position="900"/>
    </location>
</feature>
<dbReference type="SUPFAM" id="SSF53822">
    <property type="entry name" value="Periplasmic binding protein-like I"/>
    <property type="match status" value="1"/>
</dbReference>
<feature type="transmembrane region" description="Helical" evidence="18">
    <location>
        <begin position="686"/>
        <end position="708"/>
    </location>
</feature>
<keyword evidence="14" id="KW-1071">Ligand-gated ion channel</keyword>
<feature type="domain" description="Ionotropic glutamate receptor C-terminal" evidence="20">
    <location>
        <begin position="433"/>
        <end position="850"/>
    </location>
</feature>
<comment type="subcellular location">
    <subcellularLocation>
        <location evidence="16">Postsynaptic cell membrane</location>
        <topology evidence="16">Multi-pass membrane protein</topology>
    </subcellularLocation>
    <subcellularLocation>
        <location evidence="17">Presynaptic cell membrane</location>
        <topology evidence="17">Multi-pass membrane protein</topology>
    </subcellularLocation>
</comment>
<keyword evidence="8" id="KW-0406">Ion transport</keyword>
<evidence type="ECO:0000256" key="3">
    <source>
        <dbReference type="ARBA" id="ARBA00022475"/>
    </source>
</evidence>
<organism evidence="22">
    <name type="scientific">Darwinula stevensoni</name>
    <dbReference type="NCBI Taxonomy" id="69355"/>
    <lineage>
        <taxon>Eukaryota</taxon>
        <taxon>Metazoa</taxon>
        <taxon>Ecdysozoa</taxon>
        <taxon>Arthropoda</taxon>
        <taxon>Crustacea</taxon>
        <taxon>Oligostraca</taxon>
        <taxon>Ostracoda</taxon>
        <taxon>Podocopa</taxon>
        <taxon>Podocopida</taxon>
        <taxon>Darwinulocopina</taxon>
        <taxon>Darwinuloidea</taxon>
        <taxon>Darwinulidae</taxon>
        <taxon>Darwinula</taxon>
    </lineage>
</organism>
<keyword evidence="4 18" id="KW-0812">Transmembrane</keyword>
<evidence type="ECO:0000256" key="4">
    <source>
        <dbReference type="ARBA" id="ARBA00022692"/>
    </source>
</evidence>
<evidence type="ECO:0000256" key="6">
    <source>
        <dbReference type="ARBA" id="ARBA00022989"/>
    </source>
</evidence>
<feature type="transmembrane region" description="Helical" evidence="18">
    <location>
        <begin position="564"/>
        <end position="583"/>
    </location>
</feature>
<dbReference type="InterPro" id="IPR028082">
    <property type="entry name" value="Peripla_BP_I"/>
</dbReference>
<dbReference type="EMBL" id="CAJPEV010000008">
    <property type="protein sequence ID" value="CAG0878614.1"/>
    <property type="molecule type" value="Genomic_DNA"/>
</dbReference>
<dbReference type="PANTHER" id="PTHR18966">
    <property type="entry name" value="IONOTROPIC GLUTAMATE RECEPTOR"/>
    <property type="match status" value="1"/>
</dbReference>
<dbReference type="Gene3D" id="3.40.190.10">
    <property type="entry name" value="Periplasmic binding protein-like II"/>
    <property type="match status" value="2"/>
</dbReference>
<sequence>MEFRVVQLLASFTLFFSSTSLPQQIPIAGLFDGTSGRDDRMGILELAFRNAVKRINADRSILPGSSLNESVFHILPRDSFKASKKVCEVMNRGVVAVFGPRNPQTSGHVQSICDTLEVPHVEATWSSDSNRDSFSINVFPHHKTLGMAYLDLLKELNWKSFTILYESNEGLVRLQEILKAKDPENFKVLVRQLSADGDHRPLLKSLKKAGQTHILLDCETPKIHQVLTQAQQIGLITAYHNYIVTSLDLHTVDLENFKYGGTNITGLRLVNTEDRVVQDVLADWDTAIPFLRDYSHSYTPKSQIFSSTSISVKSLTTEAALLYDAVHLLAKALHDLDNIRAIQISPLTCNSDDVWTEGRTLINYMKMTEMRGLSGIVRFDGSGARSNFNLDILELSKQGLKVVGLWEPGKGANYTRNWKDLQRQIQEKLENKTLIVTTALSSPYTMEKENKEHLEGNDRFEGFCMDLIDEISQILHFNYTYKLVDDGSYGAKDKDTGEWNGMIRELLDRKADLAIADLTISYQREQAVDFSMPWMNLGISILFKKPTKKEPNLFSFLSPLSIDVWIYMATAYLGVSVLLFVLARFSPYEWDNPHPCVEDPDVLENKYNLLNSLWFTIGSLMQQGSDIAPKFTPYEWVNTHPCRPDPDELENELTLSNAFWHKWGSLMQQGSDIAPKAVSTRIVAGMWWFFTLIMISSYTANLAAFLTVERMESPIDSVEDLAKQTKIKYGSLKSGSTTTFFRESKFPTYQRMWSFMENQRPSVFTKDNAEGVERVKKGNGDYAYLMESTSIEYQIERNCELTQVGGLLDNKGYGIALPPGSPYTSAISSAVLQMQEKGRFLVLKRRWWKERRGGGKCEAELSKGSGAANELGLANVGGVFVVLMGGMGIACIIAVCEFVWKSRKLAIEERASLCQEMAKELKFALKCRGDTKPVRKQGGMDGDAILSPLSSGYSTQFGVEPGQYGHNRKELVS</sequence>
<keyword evidence="2" id="KW-0813">Transport</keyword>
<feature type="chain" id="PRO_5036208989" evidence="19">
    <location>
        <begin position="23"/>
        <end position="973"/>
    </location>
</feature>
<evidence type="ECO:0000313" key="23">
    <source>
        <dbReference type="Proteomes" id="UP000677054"/>
    </source>
</evidence>
<keyword evidence="3" id="KW-1003">Cell membrane</keyword>
<dbReference type="FunFam" id="3.40.190.10:FF:000072">
    <property type="entry name" value="glutamate receptor ionotropic, kainate 4"/>
    <property type="match status" value="1"/>
</dbReference>
<dbReference type="InterPro" id="IPR001828">
    <property type="entry name" value="ANF_lig-bd_rcpt"/>
</dbReference>
<dbReference type="FunFam" id="3.40.50.2300:FF:000106">
    <property type="entry name" value="Glutamate receptor ionotropic, kainate"/>
    <property type="match status" value="1"/>
</dbReference>
<dbReference type="EMBL" id="LR899525">
    <property type="protein sequence ID" value="CAD7240100.1"/>
    <property type="molecule type" value="Genomic_DNA"/>
</dbReference>
<keyword evidence="5 19" id="KW-0732">Signal</keyword>
<dbReference type="InterPro" id="IPR015683">
    <property type="entry name" value="Ionotropic_Glu_rcpt"/>
</dbReference>
<dbReference type="FunFam" id="3.40.190.10:FF:000060">
    <property type="entry name" value="Glutamate receptor ionotropic, kainate 1"/>
    <property type="match status" value="1"/>
</dbReference>
<dbReference type="Proteomes" id="UP000677054">
    <property type="component" value="Unassembled WGS sequence"/>
</dbReference>
<keyword evidence="9 18" id="KW-0472">Membrane</keyword>
<dbReference type="SMART" id="SM00079">
    <property type="entry name" value="PBPe"/>
    <property type="match status" value="1"/>
</dbReference>
<dbReference type="InterPro" id="IPR019594">
    <property type="entry name" value="Glu/Gly-bd"/>
</dbReference>
<evidence type="ECO:0000256" key="2">
    <source>
        <dbReference type="ARBA" id="ARBA00022448"/>
    </source>
</evidence>
<dbReference type="Pfam" id="PF00060">
    <property type="entry name" value="Lig_chan"/>
    <property type="match status" value="2"/>
</dbReference>
<keyword evidence="6 18" id="KW-1133">Transmembrane helix</keyword>
<dbReference type="AlphaFoldDB" id="A0A7R8X411"/>
<evidence type="ECO:0000256" key="16">
    <source>
        <dbReference type="ARBA" id="ARBA00034104"/>
    </source>
</evidence>
<evidence type="ECO:0000313" key="22">
    <source>
        <dbReference type="EMBL" id="CAD7240100.1"/>
    </source>
</evidence>
<evidence type="ECO:0000256" key="17">
    <source>
        <dbReference type="ARBA" id="ARBA00034107"/>
    </source>
</evidence>
<evidence type="ECO:0000256" key="15">
    <source>
        <dbReference type="ARBA" id="ARBA00023303"/>
    </source>
</evidence>
<keyword evidence="13" id="KW-0966">Cell projection</keyword>
<dbReference type="FunFam" id="1.10.287.70:FF:000134">
    <property type="entry name" value="Glutamate receptor, ionotropic kainate"/>
    <property type="match status" value="1"/>
</dbReference>
<dbReference type="InterPro" id="IPR001320">
    <property type="entry name" value="Iontro_rcpt_C"/>
</dbReference>
<comment type="similarity">
    <text evidence="1">Belongs to the glutamate-gated ion channel (TC 1.A.10.1) family.</text>
</comment>
<keyword evidence="12" id="KW-0628">Postsynaptic cell membrane</keyword>
<keyword evidence="10" id="KW-0675">Receptor</keyword>
<dbReference type="SMART" id="SM00918">
    <property type="entry name" value="Lig_chan-Glu_bd"/>
    <property type="match status" value="1"/>
</dbReference>
<evidence type="ECO:0000259" key="20">
    <source>
        <dbReference type="SMART" id="SM00079"/>
    </source>
</evidence>
<keyword evidence="15" id="KW-0407">Ion channel</keyword>
<dbReference type="SUPFAM" id="SSF53850">
    <property type="entry name" value="Periplasmic binding protein-like II"/>
    <property type="match status" value="1"/>
</dbReference>
<keyword evidence="11" id="KW-0325">Glycoprotein</keyword>
<keyword evidence="23" id="KW-1185">Reference proteome</keyword>
<evidence type="ECO:0000256" key="10">
    <source>
        <dbReference type="ARBA" id="ARBA00023170"/>
    </source>
</evidence>
<reference evidence="22" key="1">
    <citation type="submission" date="2020-11" db="EMBL/GenBank/DDBJ databases">
        <authorList>
            <person name="Tran Van P."/>
        </authorList>
    </citation>
    <scope>NUCLEOTIDE SEQUENCE</scope>
</reference>
<dbReference type="Gene3D" id="1.10.287.70">
    <property type="match status" value="1"/>
</dbReference>
<evidence type="ECO:0000259" key="21">
    <source>
        <dbReference type="SMART" id="SM00918"/>
    </source>
</evidence>
<evidence type="ECO:0000256" key="7">
    <source>
        <dbReference type="ARBA" id="ARBA00023018"/>
    </source>
</evidence>
<evidence type="ECO:0000256" key="11">
    <source>
        <dbReference type="ARBA" id="ARBA00023180"/>
    </source>
</evidence>
<dbReference type="GO" id="GO:0042734">
    <property type="term" value="C:presynaptic membrane"/>
    <property type="evidence" value="ECO:0007669"/>
    <property type="project" value="UniProtKB-SubCell"/>
</dbReference>
<evidence type="ECO:0000256" key="5">
    <source>
        <dbReference type="ARBA" id="ARBA00022729"/>
    </source>
</evidence>
<evidence type="ECO:0000256" key="1">
    <source>
        <dbReference type="ARBA" id="ARBA00008685"/>
    </source>
</evidence>
<evidence type="ECO:0000256" key="12">
    <source>
        <dbReference type="ARBA" id="ARBA00023257"/>
    </source>
</evidence>
<gene>
    <name evidence="22" type="ORF">DSTB1V02_LOCUS137</name>
</gene>
<feature type="domain" description="Ionotropic glutamate receptor L-glutamate and glycine-binding" evidence="21">
    <location>
        <begin position="443"/>
        <end position="508"/>
    </location>
</feature>
<evidence type="ECO:0000256" key="13">
    <source>
        <dbReference type="ARBA" id="ARBA00023273"/>
    </source>
</evidence>
<feature type="signal peptide" evidence="19">
    <location>
        <begin position="1"/>
        <end position="22"/>
    </location>
</feature>
<evidence type="ECO:0000256" key="9">
    <source>
        <dbReference type="ARBA" id="ARBA00023136"/>
    </source>
</evidence>
<evidence type="ECO:0000256" key="8">
    <source>
        <dbReference type="ARBA" id="ARBA00023065"/>
    </source>
</evidence>
<dbReference type="OrthoDB" id="5984008at2759"/>
<dbReference type="GO" id="GO:0045211">
    <property type="term" value="C:postsynaptic membrane"/>
    <property type="evidence" value="ECO:0007669"/>
    <property type="project" value="UniProtKB-SubCell"/>
</dbReference>
<dbReference type="CDD" id="cd06382">
    <property type="entry name" value="PBP1_iGluR_Kainate"/>
    <property type="match status" value="1"/>
</dbReference>
<proteinExistence type="inferred from homology"/>
<protein>
    <submittedName>
        <fullName evidence="22">Uncharacterized protein</fullName>
    </submittedName>
</protein>
<dbReference type="FunFam" id="1.10.287.70:FF:000010">
    <property type="entry name" value="Putative glutamate receptor ionotropic kainate 1"/>
    <property type="match status" value="1"/>
</dbReference>
<name>A0A7R8X411_9CRUS</name>
<dbReference type="Gene3D" id="3.40.50.2300">
    <property type="match status" value="2"/>
</dbReference>
<keyword evidence="7" id="KW-0770">Synapse</keyword>
<accession>A0A7R8X411</accession>